<reference evidence="2" key="1">
    <citation type="journal article" date="2020" name="Nature">
        <title>Giant virus diversity and host interactions through global metagenomics.</title>
        <authorList>
            <person name="Schulz F."/>
            <person name="Roux S."/>
            <person name="Paez-Espino D."/>
            <person name="Jungbluth S."/>
            <person name="Walsh D.A."/>
            <person name="Denef V.J."/>
            <person name="McMahon K.D."/>
            <person name="Konstantinidis K.T."/>
            <person name="Eloe-Fadrosh E.A."/>
            <person name="Kyrpides N.C."/>
            <person name="Woyke T."/>
        </authorList>
    </citation>
    <scope>NUCLEOTIDE SEQUENCE</scope>
    <source>
        <strain evidence="2">GVMAG-S-1040241-154</strain>
    </source>
</reference>
<evidence type="ECO:0000259" key="1">
    <source>
        <dbReference type="Pfam" id="PF14279"/>
    </source>
</evidence>
<dbReference type="Pfam" id="PF14279">
    <property type="entry name" value="HNH_5"/>
    <property type="match status" value="1"/>
</dbReference>
<dbReference type="InterPro" id="IPR029471">
    <property type="entry name" value="HNH_5"/>
</dbReference>
<dbReference type="AlphaFoldDB" id="A0A6C0JR81"/>
<protein>
    <recommendedName>
        <fullName evidence="1">HNH endonuclease 5 domain-containing protein</fullName>
    </recommendedName>
</protein>
<organism evidence="2">
    <name type="scientific">viral metagenome</name>
    <dbReference type="NCBI Taxonomy" id="1070528"/>
    <lineage>
        <taxon>unclassified sequences</taxon>
        <taxon>metagenomes</taxon>
        <taxon>organismal metagenomes</taxon>
    </lineage>
</organism>
<accession>A0A6C0JR81</accession>
<dbReference type="Gene3D" id="1.10.30.50">
    <property type="match status" value="1"/>
</dbReference>
<evidence type="ECO:0000313" key="2">
    <source>
        <dbReference type="EMBL" id="QHU07326.1"/>
    </source>
</evidence>
<sequence>MSIDNTICEPFVTERIIEYERRLPFKNFTNKHLFPNEPNFRNGDSSNLALQTKDDFVLLEGWKWIDHEWSVLIGTKANLSGTDNNGWMYAFNWAGDNGYSSKCNIKDLVRKRIWIRRRTELISSDNINKNSENKPRKKKAIPAAIKKLVWNTYIGEDVGKAKCLCCKTTDITQMSFNCGHIIAEANGGELIVSNLKPICQNCNSSMGTKNMDDFMKGFK</sequence>
<name>A0A6C0JR81_9ZZZZ</name>
<proteinExistence type="predicted"/>
<feature type="domain" description="HNH endonuclease 5" evidence="1">
    <location>
        <begin position="163"/>
        <end position="216"/>
    </location>
</feature>
<dbReference type="EMBL" id="MN740684">
    <property type="protein sequence ID" value="QHU07326.1"/>
    <property type="molecule type" value="Genomic_DNA"/>
</dbReference>